<evidence type="ECO:0008006" key="4">
    <source>
        <dbReference type="Google" id="ProtNLM"/>
    </source>
</evidence>
<reference evidence="3" key="1">
    <citation type="submission" date="2016-09" db="EMBL/GenBank/DDBJ databases">
        <authorList>
            <person name="Varghese N."/>
            <person name="Submissions S."/>
        </authorList>
    </citation>
    <scope>NUCLEOTIDE SEQUENCE [LARGE SCALE GENOMIC DNA]</scope>
    <source>
        <strain evidence="3">ANC 4422</strain>
    </source>
</reference>
<organism evidence="2 3">
    <name type="scientific">Acinetobacter boissieri</name>
    <dbReference type="NCBI Taxonomy" id="1219383"/>
    <lineage>
        <taxon>Bacteria</taxon>
        <taxon>Pseudomonadati</taxon>
        <taxon>Pseudomonadota</taxon>
        <taxon>Gammaproteobacteria</taxon>
        <taxon>Moraxellales</taxon>
        <taxon>Moraxellaceae</taxon>
        <taxon>Acinetobacter</taxon>
    </lineage>
</organism>
<dbReference type="EMBL" id="FMYL01000003">
    <property type="protein sequence ID" value="SDB87409.1"/>
    <property type="molecule type" value="Genomic_DNA"/>
</dbReference>
<evidence type="ECO:0000313" key="3">
    <source>
        <dbReference type="Proteomes" id="UP000242501"/>
    </source>
</evidence>
<dbReference type="Proteomes" id="UP000242501">
    <property type="component" value="Unassembled WGS sequence"/>
</dbReference>
<evidence type="ECO:0000313" key="2">
    <source>
        <dbReference type="EMBL" id="SDB87409.1"/>
    </source>
</evidence>
<dbReference type="PROSITE" id="PS51257">
    <property type="entry name" value="PROKAR_LIPOPROTEIN"/>
    <property type="match status" value="1"/>
</dbReference>
<gene>
    <name evidence="2" type="ORF">SAMN05421733_10374</name>
</gene>
<dbReference type="OrthoDB" id="6711818at2"/>
<feature type="signal peptide" evidence="1">
    <location>
        <begin position="1"/>
        <end position="21"/>
    </location>
</feature>
<dbReference type="STRING" id="1219383.SAMN05421733_10374"/>
<keyword evidence="3" id="KW-1185">Reference proteome</keyword>
<dbReference type="AlphaFoldDB" id="A0A1G6GZH4"/>
<evidence type="ECO:0000256" key="1">
    <source>
        <dbReference type="SAM" id="SignalP"/>
    </source>
</evidence>
<feature type="chain" id="PRO_5017303649" description="Lipoprotein" evidence="1">
    <location>
        <begin position="22"/>
        <end position="156"/>
    </location>
</feature>
<keyword evidence="1" id="KW-0732">Signal</keyword>
<accession>A0A1G6GZH4</accession>
<protein>
    <recommendedName>
        <fullName evidence="4">Lipoprotein</fullName>
    </recommendedName>
</protein>
<proteinExistence type="predicted"/>
<sequence length="156" mass="17497">MWVTMRQITILTVVACAIALAGCNQKDEPKVVIKPAPKLTKDATQYAKESWALMTQIDNMLSNSHLNQNQIDDDIRKPLRELGNRWMINIKMGDSVAEGNFALCRKAMVSLDSVARAIQTQEDSHKIEDAKILYLRDKALCKNALDNPELGNSKDI</sequence>
<name>A0A1G6GZH4_9GAMM</name>